<dbReference type="Proteomes" id="UP000244441">
    <property type="component" value="Chromosome"/>
</dbReference>
<evidence type="ECO:0000259" key="4">
    <source>
        <dbReference type="PROSITE" id="PS50949"/>
    </source>
</evidence>
<evidence type="ECO:0000256" key="3">
    <source>
        <dbReference type="ARBA" id="ARBA00023163"/>
    </source>
</evidence>
<dbReference type="InterPro" id="IPR036388">
    <property type="entry name" value="WH-like_DNA-bd_sf"/>
</dbReference>
<gene>
    <name evidence="5" type="ORF">C2869_04150</name>
</gene>
<dbReference type="InterPro" id="IPR011711">
    <property type="entry name" value="GntR_C"/>
</dbReference>
<dbReference type="InterPro" id="IPR036390">
    <property type="entry name" value="WH_DNA-bd_sf"/>
</dbReference>
<dbReference type="Pfam" id="PF00392">
    <property type="entry name" value="GntR"/>
    <property type="match status" value="1"/>
</dbReference>
<dbReference type="GO" id="GO:0003700">
    <property type="term" value="F:DNA-binding transcription factor activity"/>
    <property type="evidence" value="ECO:0007669"/>
    <property type="project" value="InterPro"/>
</dbReference>
<dbReference type="InterPro" id="IPR000524">
    <property type="entry name" value="Tscrpt_reg_HTH_GntR"/>
</dbReference>
<protein>
    <submittedName>
        <fullName evidence="5">GntR family transcriptional regulator</fullName>
    </submittedName>
</protein>
<keyword evidence="1" id="KW-0805">Transcription regulation</keyword>
<dbReference type="Gene3D" id="1.20.120.530">
    <property type="entry name" value="GntR ligand-binding domain-like"/>
    <property type="match status" value="1"/>
</dbReference>
<keyword evidence="3" id="KW-0804">Transcription</keyword>
<dbReference type="AlphaFoldDB" id="A0A2S0VN74"/>
<evidence type="ECO:0000256" key="1">
    <source>
        <dbReference type="ARBA" id="ARBA00023015"/>
    </source>
</evidence>
<dbReference type="GO" id="GO:0003677">
    <property type="term" value="F:DNA binding"/>
    <property type="evidence" value="ECO:0007669"/>
    <property type="project" value="UniProtKB-KW"/>
</dbReference>
<evidence type="ECO:0000313" key="5">
    <source>
        <dbReference type="EMBL" id="AWB65678.1"/>
    </source>
</evidence>
<dbReference type="EMBL" id="CP026604">
    <property type="protein sequence ID" value="AWB65678.1"/>
    <property type="molecule type" value="Genomic_DNA"/>
</dbReference>
<dbReference type="KEGG" id="cate:C2869_04150"/>
<dbReference type="SUPFAM" id="SSF46785">
    <property type="entry name" value="Winged helix' DNA-binding domain"/>
    <property type="match status" value="1"/>
</dbReference>
<dbReference type="Pfam" id="PF07729">
    <property type="entry name" value="FCD"/>
    <property type="match status" value="1"/>
</dbReference>
<dbReference type="CDD" id="cd07377">
    <property type="entry name" value="WHTH_GntR"/>
    <property type="match status" value="1"/>
</dbReference>
<evidence type="ECO:0000256" key="2">
    <source>
        <dbReference type="ARBA" id="ARBA00023125"/>
    </source>
</evidence>
<dbReference type="SUPFAM" id="SSF48008">
    <property type="entry name" value="GntR ligand-binding domain-like"/>
    <property type="match status" value="1"/>
</dbReference>
<dbReference type="SMART" id="SM00345">
    <property type="entry name" value="HTH_GNTR"/>
    <property type="match status" value="1"/>
</dbReference>
<name>A0A2S0VN74_9ALTE</name>
<organism evidence="5 6">
    <name type="scientific">Saccharobesus litoralis</name>
    <dbReference type="NCBI Taxonomy" id="2172099"/>
    <lineage>
        <taxon>Bacteria</taxon>
        <taxon>Pseudomonadati</taxon>
        <taxon>Pseudomonadota</taxon>
        <taxon>Gammaproteobacteria</taxon>
        <taxon>Alteromonadales</taxon>
        <taxon>Alteromonadaceae</taxon>
        <taxon>Saccharobesus</taxon>
    </lineage>
</organism>
<dbReference type="OrthoDB" id="9799812at2"/>
<accession>A0A2S0VN74</accession>
<dbReference type="InterPro" id="IPR008920">
    <property type="entry name" value="TF_FadR/GntR_C"/>
</dbReference>
<keyword evidence="2" id="KW-0238">DNA-binding</keyword>
<evidence type="ECO:0000313" key="6">
    <source>
        <dbReference type="Proteomes" id="UP000244441"/>
    </source>
</evidence>
<keyword evidence="6" id="KW-1185">Reference proteome</keyword>
<dbReference type="PANTHER" id="PTHR43537">
    <property type="entry name" value="TRANSCRIPTIONAL REGULATOR, GNTR FAMILY"/>
    <property type="match status" value="1"/>
</dbReference>
<dbReference type="PROSITE" id="PS50949">
    <property type="entry name" value="HTH_GNTR"/>
    <property type="match status" value="1"/>
</dbReference>
<dbReference type="PANTHER" id="PTHR43537:SF51">
    <property type="entry name" value="HTH-TYPE TRANSCRIPTIONAL REGULATOR LGOR-RELATED"/>
    <property type="match status" value="1"/>
</dbReference>
<dbReference type="Gene3D" id="1.10.10.10">
    <property type="entry name" value="Winged helix-like DNA-binding domain superfamily/Winged helix DNA-binding domain"/>
    <property type="match status" value="1"/>
</dbReference>
<feature type="domain" description="HTH gntR-type" evidence="4">
    <location>
        <begin position="8"/>
        <end position="75"/>
    </location>
</feature>
<reference evidence="5 6" key="1">
    <citation type="submission" date="2018-01" db="EMBL/GenBank/DDBJ databases">
        <title>Genome sequence of a Cantenovulum-like bacteria.</title>
        <authorList>
            <person name="Tan W.R."/>
            <person name="Lau N.-S."/>
            <person name="Go F."/>
            <person name="Amirul A.-A.A."/>
        </authorList>
    </citation>
    <scope>NUCLEOTIDE SEQUENCE [LARGE SCALE GENOMIC DNA]</scope>
    <source>
        <strain evidence="5 6">CCB-QB4</strain>
    </source>
</reference>
<sequence>MLNVRRISSIQSQIADILRAEIISGELPVGEKLNELELAKRFGVSRGPIRDVLLLLGKEGLTLTKGSAGTCVAQPMDSKVEKVLNDVRLKIEEFAIKQLKQDATHDDIANLESILNRMSLHCDRAESMDFINADIDFHKYCVEQAGGTDLVNVWYPIVLRMHMNKGLAEINAHDVEEHAAIINALKEKDSKAAITALRQNIK</sequence>
<proteinExistence type="predicted"/>